<feature type="transmembrane region" description="Helical" evidence="2">
    <location>
        <begin position="24"/>
        <end position="52"/>
    </location>
</feature>
<organism evidence="3 4">
    <name type="scientific">Actinomyces viscosus C505</name>
    <dbReference type="NCBI Taxonomy" id="562973"/>
    <lineage>
        <taxon>Bacteria</taxon>
        <taxon>Bacillati</taxon>
        <taxon>Actinomycetota</taxon>
        <taxon>Actinomycetes</taxon>
        <taxon>Actinomycetales</taxon>
        <taxon>Actinomycetaceae</taxon>
        <taxon>Actinomyces</taxon>
    </lineage>
</organism>
<keyword evidence="2" id="KW-1133">Transmembrane helix</keyword>
<keyword evidence="2" id="KW-0472">Membrane</keyword>
<feature type="region of interest" description="Disordered" evidence="1">
    <location>
        <begin position="111"/>
        <end position="178"/>
    </location>
</feature>
<feature type="transmembrane region" description="Helical" evidence="2">
    <location>
        <begin position="58"/>
        <end position="76"/>
    </location>
</feature>
<evidence type="ECO:0000256" key="1">
    <source>
        <dbReference type="SAM" id="MobiDB-lite"/>
    </source>
</evidence>
<reference evidence="3 4" key="2">
    <citation type="submission" date="2011-10" db="EMBL/GenBank/DDBJ databases">
        <title>The Genome Sequence of Actinomyces viscosus C505.</title>
        <authorList>
            <consortium name="The Broad Institute Genome Sequencing Platform"/>
            <consortium name="The Broad Institute Genome Sequencing Center for Infectious Disease"/>
            <person name="Earl A."/>
            <person name="Ward D."/>
            <person name="Feldgarden M."/>
            <person name="Gevers D."/>
            <person name="Sibley C.D."/>
            <person name="Field T.R."/>
            <person name="Grinwis M."/>
            <person name="Eshaghurshan C.S."/>
            <person name="Surette M.G."/>
            <person name="Young S.K."/>
            <person name="Zeng Q."/>
            <person name="Gargeya S."/>
            <person name="Fitzgerald M."/>
            <person name="Haas B."/>
            <person name="Abouelleil A."/>
            <person name="Alvarado L."/>
            <person name="Arachchi H.M."/>
            <person name="Berlin A."/>
            <person name="Brown A."/>
            <person name="Chapman S.B."/>
            <person name="Chen Z."/>
            <person name="Dunbar C."/>
            <person name="Freedman E."/>
            <person name="Gearin G."/>
            <person name="Goldberg J."/>
            <person name="Griggs A."/>
            <person name="Gujja S."/>
            <person name="Heiman D."/>
            <person name="Howarth C."/>
            <person name="Larson L."/>
            <person name="Lui A."/>
            <person name="MacDonald P.J.P."/>
            <person name="Montmayeur A."/>
            <person name="Murphy C."/>
            <person name="Neiman D."/>
            <person name="Pearson M."/>
            <person name="Priest M."/>
            <person name="Roberts A."/>
            <person name="Saif S."/>
            <person name="Shea T."/>
            <person name="Shenoy N."/>
            <person name="Sisk P."/>
            <person name="Stolte C."/>
            <person name="Sykes S."/>
            <person name="Wortman J."/>
            <person name="Nusbaum C."/>
            <person name="Birren B."/>
        </authorList>
    </citation>
    <scope>NUCLEOTIDE SEQUENCE [LARGE SCALE GENOMIC DNA]</scope>
    <source>
        <strain evidence="3 4">C505</strain>
    </source>
</reference>
<protein>
    <submittedName>
        <fullName evidence="3">Uncharacterized protein</fullName>
    </submittedName>
</protein>
<dbReference type="EMBL" id="ACRE02000009">
    <property type="protein sequence ID" value="EGE37847.2"/>
    <property type="molecule type" value="Genomic_DNA"/>
</dbReference>
<proteinExistence type="predicted"/>
<feature type="compositionally biased region" description="Basic and acidic residues" evidence="1">
    <location>
        <begin position="155"/>
        <end position="178"/>
    </location>
</feature>
<dbReference type="Proteomes" id="UP000004668">
    <property type="component" value="Unassembled WGS sequence"/>
</dbReference>
<evidence type="ECO:0000313" key="4">
    <source>
        <dbReference type="Proteomes" id="UP000004668"/>
    </source>
</evidence>
<name>F2V093_ACTVI</name>
<dbReference type="eggNOG" id="ENOG5032I2R">
    <property type="taxonomic scope" value="Bacteria"/>
</dbReference>
<evidence type="ECO:0000313" key="3">
    <source>
        <dbReference type="EMBL" id="EGE37847.2"/>
    </source>
</evidence>
<keyword evidence="2" id="KW-0812">Transmembrane</keyword>
<comment type="caution">
    <text evidence="3">The sequence shown here is derived from an EMBL/GenBank/DDBJ whole genome shotgun (WGS) entry which is preliminary data.</text>
</comment>
<gene>
    <name evidence="3" type="ORF">HMPREF0059_02118</name>
</gene>
<feature type="compositionally biased region" description="Basic and acidic residues" evidence="1">
    <location>
        <begin position="111"/>
        <end position="121"/>
    </location>
</feature>
<sequence length="178" mass="19358">MRGCHNAEVTSQTRKPRITAAQRYWASMAAIVVVTILAAGLLGGTVSILTGARAGRSSMWGGMVVALVMLAGWTLGTRVRDRKKLDLPLWHRLTEEQAATLKQYHQWSRTGRIEQDDDAKRTSAGRSGHRRSGRTGAGASKAAPSRGSSSTGAMSKRDRARAADVRRRRQGREGHSSH</sequence>
<reference evidence="4" key="1">
    <citation type="submission" date="2010-02" db="EMBL/GenBank/DDBJ databases">
        <title>The Genome Sequence of Prevotella oris strain C735.</title>
        <authorList>
            <consortium name="The Broad Institute Genome Sequencing Platform"/>
            <person name="Ward D."/>
            <person name="Feldgarden M."/>
            <person name="Earl A."/>
            <person name="Young S.K."/>
            <person name="Zeng Q."/>
            <person name="Koehrsen M."/>
            <person name="Alvarado L."/>
            <person name="Berlin A."/>
            <person name="Bochicchio J."/>
            <person name="Borenstein D."/>
            <person name="Chapman S.B."/>
            <person name="Chen Z."/>
            <person name="Engels R."/>
            <person name="Freedman E."/>
            <person name="Gellesch M."/>
            <person name="Goldberg J."/>
            <person name="Griggs A."/>
            <person name="Gujja S."/>
            <person name="Heilman E."/>
            <person name="Heiman D."/>
            <person name="Hepburn T."/>
            <person name="Howarth C."/>
            <person name="Jen D."/>
            <person name="Larson L."/>
            <person name="Mehta T."/>
            <person name="Park D."/>
            <person name="Pearson M."/>
            <person name="Roberts A."/>
            <person name="Saif S."/>
            <person name="Shea T."/>
            <person name="Shenoy N."/>
            <person name="Sisk P."/>
            <person name="Stolte C."/>
            <person name="Sykes S."/>
            <person name="Thomson T."/>
            <person name="Walk T."/>
            <person name="White J."/>
            <person name="Yandava C."/>
            <person name="Sibley C.D."/>
            <person name="Field T.R."/>
            <person name="Grinwis M."/>
            <person name="Eshaghurshan C.S."/>
            <person name="Surette M.G."/>
            <person name="Haas B."/>
            <person name="Nusbaum C."/>
            <person name="Birren B."/>
        </authorList>
    </citation>
    <scope>NUCLEOTIDE SEQUENCE [LARGE SCALE GENOMIC DNA]</scope>
    <source>
        <strain evidence="4">C505</strain>
    </source>
</reference>
<evidence type="ECO:0000256" key="2">
    <source>
        <dbReference type="SAM" id="Phobius"/>
    </source>
</evidence>
<accession>F2V093</accession>
<dbReference type="AlphaFoldDB" id="F2V093"/>
<dbReference type="HOGENOM" id="CLU_1591084_0_0_11"/>